<dbReference type="InterPro" id="IPR036915">
    <property type="entry name" value="Cyclin-like_sf"/>
</dbReference>
<sequence>IDGACRARIVNIMCGVFMHFTGFDLVCFQNAVYMMDRYLSHCQKAVTPFQMNQIGVTCCYLAAKVDNLTWNLNNRCHELERVTGVPKEAVLSYEREILKVLEFTLNRPTPYDAVIYYHRIHLMKEVHLYG</sequence>
<proteinExistence type="inferred from homology"/>
<evidence type="ECO:0000256" key="1">
    <source>
        <dbReference type="RuleBase" id="RU000383"/>
    </source>
</evidence>
<feature type="non-terminal residue" evidence="3">
    <location>
        <position position="1"/>
    </location>
</feature>
<dbReference type="OrthoDB" id="5590282at2759"/>
<dbReference type="InterPro" id="IPR006671">
    <property type="entry name" value="Cyclin_N"/>
</dbReference>
<name>A0A9K3GNU8_9EUKA</name>
<evidence type="ECO:0000313" key="3">
    <source>
        <dbReference type="EMBL" id="GIQ89788.1"/>
    </source>
</evidence>
<dbReference type="SUPFAM" id="SSF47954">
    <property type="entry name" value="Cyclin-like"/>
    <property type="match status" value="1"/>
</dbReference>
<dbReference type="EMBL" id="BDIP01005432">
    <property type="protein sequence ID" value="GIQ89788.1"/>
    <property type="molecule type" value="Genomic_DNA"/>
</dbReference>
<dbReference type="SMART" id="SM00385">
    <property type="entry name" value="CYCLIN"/>
    <property type="match status" value="1"/>
</dbReference>
<dbReference type="Gene3D" id="1.10.472.10">
    <property type="entry name" value="Cyclin-like"/>
    <property type="match status" value="2"/>
</dbReference>
<dbReference type="Pfam" id="PF00134">
    <property type="entry name" value="Cyclin_N"/>
    <property type="match status" value="1"/>
</dbReference>
<dbReference type="InterPro" id="IPR039361">
    <property type="entry name" value="Cyclin"/>
</dbReference>
<comment type="similarity">
    <text evidence="1">Belongs to the cyclin family.</text>
</comment>
<dbReference type="AlphaFoldDB" id="A0A9K3GNU8"/>
<reference evidence="3 4" key="1">
    <citation type="journal article" date="2018" name="PLoS ONE">
        <title>The draft genome of Kipferlia bialata reveals reductive genome evolution in fornicate parasites.</title>
        <authorList>
            <person name="Tanifuji G."/>
            <person name="Takabayashi S."/>
            <person name="Kume K."/>
            <person name="Takagi M."/>
            <person name="Nakayama T."/>
            <person name="Kamikawa R."/>
            <person name="Inagaki Y."/>
            <person name="Hashimoto T."/>
        </authorList>
    </citation>
    <scope>NUCLEOTIDE SEQUENCE [LARGE SCALE GENOMIC DNA]</scope>
    <source>
        <strain evidence="3">NY0173</strain>
    </source>
</reference>
<dbReference type="InterPro" id="IPR013763">
    <property type="entry name" value="Cyclin-like_dom"/>
</dbReference>
<dbReference type="PANTHER" id="PTHR10177">
    <property type="entry name" value="CYCLINS"/>
    <property type="match status" value="1"/>
</dbReference>
<evidence type="ECO:0000259" key="2">
    <source>
        <dbReference type="SMART" id="SM00385"/>
    </source>
</evidence>
<protein>
    <recommendedName>
        <fullName evidence="2">Cyclin-like domain-containing protein</fullName>
    </recommendedName>
</protein>
<evidence type="ECO:0000313" key="4">
    <source>
        <dbReference type="Proteomes" id="UP000265618"/>
    </source>
</evidence>
<keyword evidence="1" id="KW-0195">Cyclin</keyword>
<organism evidence="3 4">
    <name type="scientific">Kipferlia bialata</name>
    <dbReference type="NCBI Taxonomy" id="797122"/>
    <lineage>
        <taxon>Eukaryota</taxon>
        <taxon>Metamonada</taxon>
        <taxon>Carpediemonas-like organisms</taxon>
        <taxon>Kipferlia</taxon>
    </lineage>
</organism>
<feature type="domain" description="Cyclin-like" evidence="2">
    <location>
        <begin position="11"/>
        <end position="99"/>
    </location>
</feature>
<dbReference type="Proteomes" id="UP000265618">
    <property type="component" value="Unassembled WGS sequence"/>
</dbReference>
<comment type="caution">
    <text evidence="3">The sequence shown here is derived from an EMBL/GenBank/DDBJ whole genome shotgun (WGS) entry which is preliminary data.</text>
</comment>
<keyword evidence="4" id="KW-1185">Reference proteome</keyword>
<gene>
    <name evidence="3" type="ORF">KIPB_012360</name>
</gene>
<accession>A0A9K3GNU8</accession>